<feature type="compositionally biased region" description="Basic and acidic residues" evidence="1">
    <location>
        <begin position="210"/>
        <end position="221"/>
    </location>
</feature>
<protein>
    <submittedName>
        <fullName evidence="2">Uncharacterized protein</fullName>
    </submittedName>
</protein>
<dbReference type="AlphaFoldDB" id="A0AA40AYH2"/>
<feature type="compositionally biased region" description="Polar residues" evidence="1">
    <location>
        <begin position="29"/>
        <end position="42"/>
    </location>
</feature>
<feature type="compositionally biased region" description="Polar residues" evidence="1">
    <location>
        <begin position="194"/>
        <end position="207"/>
    </location>
</feature>
<feature type="region of interest" description="Disordered" evidence="1">
    <location>
        <begin position="454"/>
        <end position="504"/>
    </location>
</feature>
<name>A0AA40AYH2_9PEZI</name>
<evidence type="ECO:0000313" key="2">
    <source>
        <dbReference type="EMBL" id="KAK0724346.1"/>
    </source>
</evidence>
<feature type="compositionally biased region" description="Pro residues" evidence="1">
    <location>
        <begin position="456"/>
        <end position="469"/>
    </location>
</feature>
<feature type="region of interest" description="Disordered" evidence="1">
    <location>
        <begin position="349"/>
        <end position="396"/>
    </location>
</feature>
<reference evidence="2" key="1">
    <citation type="submission" date="2023-06" db="EMBL/GenBank/DDBJ databases">
        <title>Genome-scale phylogeny and comparative genomics of the fungal order Sordariales.</title>
        <authorList>
            <consortium name="Lawrence Berkeley National Laboratory"/>
            <person name="Hensen N."/>
            <person name="Bonometti L."/>
            <person name="Westerberg I."/>
            <person name="Brannstrom I.O."/>
            <person name="Guillou S."/>
            <person name="Cros-Aarteil S."/>
            <person name="Calhoun S."/>
            <person name="Haridas S."/>
            <person name="Kuo A."/>
            <person name="Mondo S."/>
            <person name="Pangilinan J."/>
            <person name="Riley R."/>
            <person name="Labutti K."/>
            <person name="Andreopoulos B."/>
            <person name="Lipzen A."/>
            <person name="Chen C."/>
            <person name="Yanf M."/>
            <person name="Daum C."/>
            <person name="Ng V."/>
            <person name="Clum A."/>
            <person name="Steindorff A."/>
            <person name="Ohm R."/>
            <person name="Martin F."/>
            <person name="Silar P."/>
            <person name="Natvig D."/>
            <person name="Lalanne C."/>
            <person name="Gautier V."/>
            <person name="Ament-Velasquez S.L."/>
            <person name="Kruys A."/>
            <person name="Hutchinson M.I."/>
            <person name="Powell A.J."/>
            <person name="Barry K."/>
            <person name="Miller A.N."/>
            <person name="Grigoriev I.V."/>
            <person name="Debuchy R."/>
            <person name="Gladieux P."/>
            <person name="Thoren M.H."/>
            <person name="Johannesson H."/>
        </authorList>
    </citation>
    <scope>NUCLEOTIDE SEQUENCE</scope>
    <source>
        <strain evidence="2">SMH4607-1</strain>
    </source>
</reference>
<gene>
    <name evidence="2" type="ORF">B0H67DRAFT_102885</name>
</gene>
<sequence>MRRQRHATPNDVKMDVTAATTATAAPTIENPSLASQAVTGLSSKEGAARPAPQSTEESRSSIESGADNVFFDNTWFCKFLDSLPLEVRNWALFTPDNNPPNGGEDRKTPGEGATANLPVAGTQSARGVSMNEPAVVKGPSPHVPFTPSLSELPVMVFATPQQPPAHGASMGTKAMPTNPPAAQSPTAPLPGHPSTGSTPAPANCTQGTKRRNDTDGDVDQRKRLRSTARPAWSQPDPGYDPGYAPSDPADWREVLKAIPWAGRYMDPAQHSRLLKEGEALGKRWAIASHQERIHSLRKVAEALQRPNARINIRPMFFATIATPEERQEAGLDHGVLAQHWNALNGLCVDTRTNSETPSTPAPPIPEAPAPMPAHQQGPSIAPDPRHSSGVASSKYTRAPRRTAWILTCGRARTGGPRMAAHRGCSTDRPTAARDLRLLSTPPYAWQSCSIYTSLPQPGPQRPPYCPPPRHTAGPTDRQRRTPGSDSALPSPLRDQPRIRFYTAE</sequence>
<feature type="region of interest" description="Disordered" evidence="1">
    <location>
        <begin position="160"/>
        <end position="247"/>
    </location>
</feature>
<evidence type="ECO:0000256" key="1">
    <source>
        <dbReference type="SAM" id="MobiDB-lite"/>
    </source>
</evidence>
<proteinExistence type="predicted"/>
<keyword evidence="3" id="KW-1185">Reference proteome</keyword>
<feature type="compositionally biased region" description="Low complexity" evidence="1">
    <location>
        <begin position="17"/>
        <end position="27"/>
    </location>
</feature>
<feature type="compositionally biased region" description="Pro residues" evidence="1">
    <location>
        <begin position="359"/>
        <end position="371"/>
    </location>
</feature>
<feature type="region of interest" description="Disordered" evidence="1">
    <location>
        <begin position="94"/>
        <end position="114"/>
    </location>
</feature>
<evidence type="ECO:0000313" key="3">
    <source>
        <dbReference type="Proteomes" id="UP001172102"/>
    </source>
</evidence>
<comment type="caution">
    <text evidence="2">The sequence shown here is derived from an EMBL/GenBank/DDBJ whole genome shotgun (WGS) entry which is preliminary data.</text>
</comment>
<feature type="region of interest" description="Disordered" evidence="1">
    <location>
        <begin position="1"/>
        <end position="63"/>
    </location>
</feature>
<dbReference type="Proteomes" id="UP001172102">
    <property type="component" value="Unassembled WGS sequence"/>
</dbReference>
<dbReference type="EMBL" id="JAUKUA010000002">
    <property type="protein sequence ID" value="KAK0724346.1"/>
    <property type="molecule type" value="Genomic_DNA"/>
</dbReference>
<organism evidence="2 3">
    <name type="scientific">Lasiosphaeris hirsuta</name>
    <dbReference type="NCBI Taxonomy" id="260670"/>
    <lineage>
        <taxon>Eukaryota</taxon>
        <taxon>Fungi</taxon>
        <taxon>Dikarya</taxon>
        <taxon>Ascomycota</taxon>
        <taxon>Pezizomycotina</taxon>
        <taxon>Sordariomycetes</taxon>
        <taxon>Sordariomycetidae</taxon>
        <taxon>Sordariales</taxon>
        <taxon>Lasiosphaeriaceae</taxon>
        <taxon>Lasiosphaeris</taxon>
    </lineage>
</organism>
<accession>A0AA40AYH2</accession>